<dbReference type="InterPro" id="IPR001537">
    <property type="entry name" value="SpoU_MeTrfase"/>
</dbReference>
<dbReference type="EC" id="2.1.1.185" evidence="5"/>
<dbReference type="NCBIfam" id="TIGR00186">
    <property type="entry name" value="rRNA_methyl_3"/>
    <property type="match status" value="1"/>
</dbReference>
<dbReference type="GO" id="GO:0005829">
    <property type="term" value="C:cytosol"/>
    <property type="evidence" value="ECO:0007669"/>
    <property type="project" value="TreeGrafter"/>
</dbReference>
<gene>
    <name evidence="5" type="ORF">AVDCRST_MAG69-2894</name>
</gene>
<dbReference type="AlphaFoldDB" id="A0A6J4TAH5"/>
<dbReference type="GO" id="GO:0008173">
    <property type="term" value="F:RNA methyltransferase activity"/>
    <property type="evidence" value="ECO:0007669"/>
    <property type="project" value="InterPro"/>
</dbReference>
<dbReference type="PANTHER" id="PTHR46429">
    <property type="entry name" value="23S RRNA (GUANOSINE-2'-O-)-METHYLTRANSFERASE RLMB"/>
    <property type="match status" value="1"/>
</dbReference>
<evidence type="ECO:0000259" key="4">
    <source>
        <dbReference type="SMART" id="SM00967"/>
    </source>
</evidence>
<dbReference type="GO" id="GO:0032259">
    <property type="term" value="P:methylation"/>
    <property type="evidence" value="ECO:0007669"/>
    <property type="project" value="UniProtKB-KW"/>
</dbReference>
<dbReference type="SUPFAM" id="SSF55315">
    <property type="entry name" value="L30e-like"/>
    <property type="match status" value="1"/>
</dbReference>
<dbReference type="Pfam" id="PF00588">
    <property type="entry name" value="SpoU_methylase"/>
    <property type="match status" value="1"/>
</dbReference>
<dbReference type="InterPro" id="IPR013123">
    <property type="entry name" value="SpoU_subst-bd"/>
</dbReference>
<dbReference type="InterPro" id="IPR004441">
    <property type="entry name" value="rRNA_MeTrfase_TrmH"/>
</dbReference>
<sequence length="229" mass="23866">MVYGRNAVREAVRGPRRVHRVWATRGAAAEVSWPGVELLPAEADELTERCGSDGHQGICAEVELFRYADAATLLSGPSPLIVALDEVTDPQNLGAVCRSAECAGATGVVIPERRSAEVTPAVCKASAGAVEHLPIARVRNLADFLGEAKAAGCWTYGAAAGAPTAYDQPDWSGGVVVVLGAEGRGLRPRVAASCDALISLPIQGRIDSLNVSAAAAVVLYEILQQRSRA</sequence>
<dbReference type="PANTHER" id="PTHR46429:SF1">
    <property type="entry name" value="23S RRNA (GUANOSINE-2'-O-)-METHYLTRANSFERASE RLMB"/>
    <property type="match status" value="1"/>
</dbReference>
<dbReference type="SMART" id="SM00967">
    <property type="entry name" value="SpoU_sub_bind"/>
    <property type="match status" value="1"/>
</dbReference>
<dbReference type="CDD" id="cd18103">
    <property type="entry name" value="SpoU-like_RlmB"/>
    <property type="match status" value="1"/>
</dbReference>
<evidence type="ECO:0000256" key="2">
    <source>
        <dbReference type="ARBA" id="ARBA00022603"/>
    </source>
</evidence>
<dbReference type="GO" id="GO:0006396">
    <property type="term" value="P:RNA processing"/>
    <property type="evidence" value="ECO:0007669"/>
    <property type="project" value="InterPro"/>
</dbReference>
<evidence type="ECO:0000256" key="1">
    <source>
        <dbReference type="ARBA" id="ARBA00007228"/>
    </source>
</evidence>
<dbReference type="EMBL" id="CADCVP010000317">
    <property type="protein sequence ID" value="CAA9518089.1"/>
    <property type="molecule type" value="Genomic_DNA"/>
</dbReference>
<dbReference type="Gene3D" id="3.30.1330.30">
    <property type="match status" value="1"/>
</dbReference>
<comment type="similarity">
    <text evidence="1">Belongs to the class IV-like SAM-binding methyltransferase superfamily. RNA methyltransferase TrmH family.</text>
</comment>
<reference evidence="5" key="1">
    <citation type="submission" date="2020-02" db="EMBL/GenBank/DDBJ databases">
        <authorList>
            <person name="Meier V. D."/>
        </authorList>
    </citation>
    <scope>NUCLEOTIDE SEQUENCE</scope>
    <source>
        <strain evidence="5">AVDCRST_MAG69</strain>
    </source>
</reference>
<dbReference type="InterPro" id="IPR029064">
    <property type="entry name" value="Ribosomal_eL30-like_sf"/>
</dbReference>
<dbReference type="GO" id="GO:0003723">
    <property type="term" value="F:RNA binding"/>
    <property type="evidence" value="ECO:0007669"/>
    <property type="project" value="InterPro"/>
</dbReference>
<dbReference type="InterPro" id="IPR029026">
    <property type="entry name" value="tRNA_m1G_MTases_N"/>
</dbReference>
<feature type="domain" description="RNA 2-O ribose methyltransferase substrate binding" evidence="4">
    <location>
        <begin position="1"/>
        <end position="68"/>
    </location>
</feature>
<dbReference type="Gene3D" id="3.40.1280.10">
    <property type="match status" value="1"/>
</dbReference>
<accession>A0A6J4TAH5</accession>
<name>A0A6J4TAH5_9ACTN</name>
<evidence type="ECO:0000313" key="5">
    <source>
        <dbReference type="EMBL" id="CAA9518089.1"/>
    </source>
</evidence>
<evidence type="ECO:0000256" key="3">
    <source>
        <dbReference type="ARBA" id="ARBA00022679"/>
    </source>
</evidence>
<dbReference type="InterPro" id="IPR029028">
    <property type="entry name" value="Alpha/beta_knot_MTases"/>
</dbReference>
<organism evidence="5">
    <name type="scientific">uncultured Solirubrobacteraceae bacterium</name>
    <dbReference type="NCBI Taxonomy" id="1162706"/>
    <lineage>
        <taxon>Bacteria</taxon>
        <taxon>Bacillati</taxon>
        <taxon>Actinomycetota</taxon>
        <taxon>Thermoleophilia</taxon>
        <taxon>Solirubrobacterales</taxon>
        <taxon>Solirubrobacteraceae</taxon>
        <taxon>environmental samples</taxon>
    </lineage>
</organism>
<dbReference type="Pfam" id="PF08032">
    <property type="entry name" value="SpoU_sub_bind"/>
    <property type="match status" value="1"/>
</dbReference>
<dbReference type="SUPFAM" id="SSF75217">
    <property type="entry name" value="alpha/beta knot"/>
    <property type="match status" value="1"/>
</dbReference>
<keyword evidence="2 5" id="KW-0489">Methyltransferase</keyword>
<keyword evidence="3 5" id="KW-0808">Transferase</keyword>
<proteinExistence type="inferred from homology"/>
<protein>
    <submittedName>
        <fullName evidence="5">23S rRNA (Guanosine(2251)-2'-O)-methyltransferase</fullName>
        <ecNumber evidence="5">2.1.1.185</ecNumber>
    </submittedName>
</protein>